<sequence>MSYFTSPDITLGAKLLEIIYLVMGAITLYTGIKNATDKENPSQIGTGVFWCSLGIVLAFGRFIPPVVNGGLIVLMTIPAIFKRVKIGRIEDVPEESIKRMSEKIGMKIFAPALAIGISAIIFAIFLPSLGAVVGVGAGIIISILILMILSKENKPIVFLKDSERLLSTVGPLSMLPMLLASLGAVFTEAGVGGVIANLVGRVVPKGNVILGIIIFAVGMALFTMIMGNAFAAITVMTVGIGAPFALQYGADPAVVGMLALTCGFCGTLCTPMAANFNIVPVAMLDMKDRMGVIKNQLLPAVLILSFQIIYMIFVSI</sequence>
<keyword evidence="1" id="KW-0472">Membrane</keyword>
<dbReference type="EMBL" id="JABACJ020000006">
    <property type="protein sequence ID" value="MBU3875802.1"/>
    <property type="molecule type" value="Genomic_DNA"/>
</dbReference>
<evidence type="ECO:0000313" key="2">
    <source>
        <dbReference type="EMBL" id="MBU3875802.1"/>
    </source>
</evidence>
<dbReference type="InterPro" id="IPR009323">
    <property type="entry name" value="DUF979"/>
</dbReference>
<feature type="transmembrane region" description="Helical" evidence="1">
    <location>
        <begin position="12"/>
        <end position="32"/>
    </location>
</feature>
<feature type="transmembrane region" description="Helical" evidence="1">
    <location>
        <begin position="44"/>
        <end position="60"/>
    </location>
</feature>
<dbReference type="Proteomes" id="UP000723714">
    <property type="component" value="Unassembled WGS sequence"/>
</dbReference>
<accession>A0ABS6D3L2</accession>
<feature type="transmembrane region" description="Helical" evidence="1">
    <location>
        <begin position="131"/>
        <end position="149"/>
    </location>
</feature>
<protein>
    <submittedName>
        <fullName evidence="2">DUF979 domain-containing protein</fullName>
    </submittedName>
</protein>
<reference evidence="2 3" key="1">
    <citation type="submission" date="2021-06" db="EMBL/GenBank/DDBJ databases">
        <title>Faecalicatena sp. nov. isolated from porcine feces.</title>
        <authorList>
            <person name="Oh B.S."/>
            <person name="Lee J.H."/>
        </authorList>
    </citation>
    <scope>NUCLEOTIDE SEQUENCE [LARGE SCALE GENOMIC DNA]</scope>
    <source>
        <strain evidence="2 3">AGMB00832</strain>
    </source>
</reference>
<feature type="transmembrane region" description="Helical" evidence="1">
    <location>
        <begin position="169"/>
        <end position="196"/>
    </location>
</feature>
<organism evidence="2 3">
    <name type="scientific">Faecalicatena faecalis</name>
    <dbReference type="NCBI Taxonomy" id="2726362"/>
    <lineage>
        <taxon>Bacteria</taxon>
        <taxon>Bacillati</taxon>
        <taxon>Bacillota</taxon>
        <taxon>Clostridia</taxon>
        <taxon>Lachnospirales</taxon>
        <taxon>Lachnospiraceae</taxon>
        <taxon>Faecalicatena</taxon>
    </lineage>
</organism>
<keyword evidence="3" id="KW-1185">Reference proteome</keyword>
<feature type="transmembrane region" description="Helical" evidence="1">
    <location>
        <begin position="104"/>
        <end position="125"/>
    </location>
</feature>
<feature type="transmembrane region" description="Helical" evidence="1">
    <location>
        <begin position="297"/>
        <end position="315"/>
    </location>
</feature>
<comment type="caution">
    <text evidence="2">The sequence shown here is derived from an EMBL/GenBank/DDBJ whole genome shotgun (WGS) entry which is preliminary data.</text>
</comment>
<gene>
    <name evidence="2" type="ORF">HGO97_008255</name>
</gene>
<keyword evidence="1" id="KW-0812">Transmembrane</keyword>
<proteinExistence type="predicted"/>
<dbReference type="Pfam" id="PF06166">
    <property type="entry name" value="DUF979"/>
    <property type="match status" value="1"/>
</dbReference>
<keyword evidence="1" id="KW-1133">Transmembrane helix</keyword>
<evidence type="ECO:0000313" key="3">
    <source>
        <dbReference type="Proteomes" id="UP000723714"/>
    </source>
</evidence>
<dbReference type="RefSeq" id="WP_216240838.1">
    <property type="nucleotide sequence ID" value="NZ_JABACJ020000006.1"/>
</dbReference>
<evidence type="ECO:0000256" key="1">
    <source>
        <dbReference type="SAM" id="Phobius"/>
    </source>
</evidence>
<feature type="transmembrane region" description="Helical" evidence="1">
    <location>
        <begin position="254"/>
        <end position="276"/>
    </location>
</feature>
<name>A0ABS6D3L2_9FIRM</name>